<name>A0ABD4A1J6_9BACI</name>
<organism evidence="1 2">
    <name type="scientific">Caldibacillus thermoamylovorans</name>
    <dbReference type="NCBI Taxonomy" id="35841"/>
    <lineage>
        <taxon>Bacteria</taxon>
        <taxon>Bacillati</taxon>
        <taxon>Bacillota</taxon>
        <taxon>Bacilli</taxon>
        <taxon>Bacillales</taxon>
        <taxon>Bacillaceae</taxon>
        <taxon>Caldibacillus</taxon>
    </lineage>
</organism>
<dbReference type="Proteomes" id="UP000032076">
    <property type="component" value="Unassembled WGS sequence"/>
</dbReference>
<reference evidence="1 2" key="1">
    <citation type="submission" date="2015-01" db="EMBL/GenBank/DDBJ databases">
        <title>Draft Genome Sequences of Four Bacillus thermoamylovorans Strains, Isolated From Food Products.</title>
        <authorList>
            <person name="Krawcyk A.O."/>
            <person name="Berendsen E.M."/>
            <person name="Eijlander R.T."/>
            <person name="de Jong A."/>
            <person name="Wells-Bennik M."/>
            <person name="Kuipers O.P."/>
        </authorList>
    </citation>
    <scope>NUCLEOTIDE SEQUENCE [LARGE SCALE GENOMIC DNA]</scope>
    <source>
        <strain evidence="1 2">B4167</strain>
    </source>
</reference>
<gene>
    <name evidence="1" type="ORF">B4167_0748</name>
</gene>
<comment type="caution">
    <text evidence="1">The sequence shown here is derived from an EMBL/GenBank/DDBJ whole genome shotgun (WGS) entry which is preliminary data.</text>
</comment>
<evidence type="ECO:0000313" key="2">
    <source>
        <dbReference type="Proteomes" id="UP000032076"/>
    </source>
</evidence>
<proteinExistence type="predicted"/>
<accession>A0ABD4A1J6</accession>
<evidence type="ECO:0000313" key="1">
    <source>
        <dbReference type="EMBL" id="KIO70058.1"/>
    </source>
</evidence>
<dbReference type="EMBL" id="JXLU01000147">
    <property type="protein sequence ID" value="KIO70058.1"/>
    <property type="molecule type" value="Genomic_DNA"/>
</dbReference>
<sequence>MVVKDKTCQKYFQVRLEMMNFDGRMPIDVVGIFWCFSYGP</sequence>
<dbReference type="AlphaFoldDB" id="A0ABD4A1J6"/>
<protein>
    <submittedName>
        <fullName evidence="1">Uncharacterized protein</fullName>
    </submittedName>
</protein>